<reference evidence="2 3" key="1">
    <citation type="submission" date="2017-01" db="EMBL/GenBank/DDBJ databases">
        <title>Draft genome sequence of Pseudomonas pachastrellae type strain CCUG 46540T from a deep sea.</title>
        <authorList>
            <person name="Gomila M."/>
            <person name="Mulet M."/>
            <person name="Lalucat J."/>
            <person name="Garcia-Valdes E."/>
        </authorList>
    </citation>
    <scope>NUCLEOTIDE SEQUENCE [LARGE SCALE GENOMIC DNA]</scope>
    <source>
        <strain evidence="2 3">CCUG 46540</strain>
    </source>
</reference>
<dbReference type="Pfam" id="PF09509">
    <property type="entry name" value="Hypoth_Ymh"/>
    <property type="match status" value="1"/>
</dbReference>
<gene>
    <name evidence="2" type="ORF">BXT89_17185</name>
</gene>
<dbReference type="STRING" id="254161.SAMN05216256_106102"/>
<organism evidence="2 3">
    <name type="scientific">Halopseudomonas pachastrellae</name>
    <dbReference type="NCBI Taxonomy" id="254161"/>
    <lineage>
        <taxon>Bacteria</taxon>
        <taxon>Pseudomonadati</taxon>
        <taxon>Pseudomonadota</taxon>
        <taxon>Gammaproteobacteria</taxon>
        <taxon>Pseudomonadales</taxon>
        <taxon>Pseudomonadaceae</taxon>
        <taxon>Halopseudomonas</taxon>
    </lineage>
</organism>
<dbReference type="Proteomes" id="UP000242847">
    <property type="component" value="Unassembled WGS sequence"/>
</dbReference>
<evidence type="ECO:0000259" key="1">
    <source>
        <dbReference type="Pfam" id="PF09509"/>
    </source>
</evidence>
<evidence type="ECO:0000313" key="3">
    <source>
        <dbReference type="Proteomes" id="UP000242847"/>
    </source>
</evidence>
<sequence length="190" mass="21513">MLQWQGADIEEYDVSPAIMERLNAGCLLSKDVDYLELAKPVLPVRYYDYMLGSHRDLQRYFPPTINFGLLDKRLVDLALNFPENPGYAIDSAFKRLEDQIRRRIDMPGESGSKLLTKAFLGEGSILHWGDENPSEQSSKANLFKSVFGAYRNPRAHREVAASDDEAVREFMLVNSLYLLEAAAVARKPNA</sequence>
<name>A0A1S8DDV6_9GAMM</name>
<dbReference type="AlphaFoldDB" id="A0A1S8DDV6"/>
<protein>
    <recommendedName>
        <fullName evidence="1">Conserved hypothetical protein CHP02391 domain-containing protein</fullName>
    </recommendedName>
</protein>
<keyword evidence="3" id="KW-1185">Reference proteome</keyword>
<dbReference type="InterPro" id="IPR012654">
    <property type="entry name" value="CHP02391"/>
</dbReference>
<proteinExistence type="predicted"/>
<dbReference type="EMBL" id="MUBC01000059">
    <property type="protein sequence ID" value="ONM42597.1"/>
    <property type="molecule type" value="Genomic_DNA"/>
</dbReference>
<evidence type="ECO:0000313" key="2">
    <source>
        <dbReference type="EMBL" id="ONM42597.1"/>
    </source>
</evidence>
<comment type="caution">
    <text evidence="2">The sequence shown here is derived from an EMBL/GenBank/DDBJ whole genome shotgun (WGS) entry which is preliminary data.</text>
</comment>
<feature type="domain" description="Conserved hypothetical protein CHP02391" evidence="1">
    <location>
        <begin position="87"/>
        <end position="175"/>
    </location>
</feature>
<accession>A0A1S8DDV6</accession>